<proteinExistence type="predicted"/>
<gene>
    <name evidence="3" type="ORF">PECUL_23A001629</name>
</gene>
<evidence type="ECO:0000313" key="3">
    <source>
        <dbReference type="EMBL" id="CAH2297160.1"/>
    </source>
</evidence>
<feature type="region of interest" description="Disordered" evidence="1">
    <location>
        <begin position="246"/>
        <end position="287"/>
    </location>
</feature>
<protein>
    <submittedName>
        <fullName evidence="3">E3 ubiquitin- ligase Praja-2 isoform X1</fullName>
    </submittedName>
</protein>
<dbReference type="AlphaFoldDB" id="A0AAD1W7P3"/>
<keyword evidence="3" id="KW-0436">Ligase</keyword>
<evidence type="ECO:0000256" key="2">
    <source>
        <dbReference type="SAM" id="SignalP"/>
    </source>
</evidence>
<dbReference type="Proteomes" id="UP001295444">
    <property type="component" value="Chromosome 05"/>
</dbReference>
<dbReference type="EMBL" id="OW240916">
    <property type="protein sequence ID" value="CAH2297160.1"/>
    <property type="molecule type" value="Genomic_DNA"/>
</dbReference>
<feature type="chain" id="PRO_5042198337" evidence="2">
    <location>
        <begin position="31"/>
        <end position="707"/>
    </location>
</feature>
<accession>A0AAD1W7P3</accession>
<dbReference type="GO" id="GO:0016874">
    <property type="term" value="F:ligase activity"/>
    <property type="evidence" value="ECO:0007669"/>
    <property type="project" value="UniProtKB-KW"/>
</dbReference>
<keyword evidence="2" id="KW-0732">Signal</keyword>
<evidence type="ECO:0000313" key="4">
    <source>
        <dbReference type="Proteomes" id="UP001295444"/>
    </source>
</evidence>
<keyword evidence="4" id="KW-1185">Reference proteome</keyword>
<evidence type="ECO:0000256" key="1">
    <source>
        <dbReference type="SAM" id="MobiDB-lite"/>
    </source>
</evidence>
<organism evidence="3 4">
    <name type="scientific">Pelobates cultripes</name>
    <name type="common">Western spadefoot toad</name>
    <dbReference type="NCBI Taxonomy" id="61616"/>
    <lineage>
        <taxon>Eukaryota</taxon>
        <taxon>Metazoa</taxon>
        <taxon>Chordata</taxon>
        <taxon>Craniata</taxon>
        <taxon>Vertebrata</taxon>
        <taxon>Euteleostomi</taxon>
        <taxon>Amphibia</taxon>
        <taxon>Batrachia</taxon>
        <taxon>Anura</taxon>
        <taxon>Pelobatoidea</taxon>
        <taxon>Pelobatidae</taxon>
        <taxon>Pelobates</taxon>
    </lineage>
</organism>
<feature type="region of interest" description="Disordered" evidence="1">
    <location>
        <begin position="441"/>
        <end position="479"/>
    </location>
</feature>
<feature type="compositionally biased region" description="Polar residues" evidence="1">
    <location>
        <begin position="277"/>
        <end position="286"/>
    </location>
</feature>
<sequence>MWMSLHSELEASRLLLITMLTIGPAEPISGTVIDLPLPTWIFIGMGQEACKSAWPKPAGGYQTITGRRYGRRHAYVSFRPSLESPNRTSSQQSRDCEGLELDDVQKENPLSVLKQYPLPPTSHPSNYVSRSVKEDPETENHLILKGYSQLIRYVGWSPWSKDESSSWRSWPYQYPPGDTVSNVERMDPMSKALLKSRYSTILSFNMVSITFPTTKTIKKTISFRINGLGNHYRDRSCAVRLRPMGPPAMEARSGVDGTPHPHEASRPMSRARLSVASPESTRNPRNSMCAIAVGPFDKEGSSGTGVAPETSGSPLVSANRRRQYKLLSGPNHVIRVEEGKEPRSFCLAWKGSFAWMEHSFWGDRSWDGRGVGGSVYQEGGGPEDIRIVWANAEYSGERAQKGAKGQGKITARRRGAATKKEGNGRIYMGNDNDGEWSTCLPAYFSGDKDQSSSDESWETLPGKDEHEVQSNSSSLEEENSDFCFQVEEQNSLEDGEIPWLQYHEDIESSTDEENEMGSHFVHPGFFMLDGNNNLEDDSSMSEDLEVEWRLLDDFGDGLGVAQAMSYVDPQFLTYMALEERLAQAMETALAHLESLAVDVEQAHPPATKESIECLPQIVITDDHTVPGGELLVLIWCSYSLMEKTVTTLPLQGIENGSWMENLWRELKSGTCPVCRHVLASLLPEAAATSFLSGHESPPSIHSAAGTR</sequence>
<feature type="region of interest" description="Disordered" evidence="1">
    <location>
        <begin position="112"/>
        <end position="134"/>
    </location>
</feature>
<feature type="signal peptide" evidence="2">
    <location>
        <begin position="1"/>
        <end position="30"/>
    </location>
</feature>
<name>A0AAD1W7P3_PELCU</name>
<reference evidence="3" key="1">
    <citation type="submission" date="2022-03" db="EMBL/GenBank/DDBJ databases">
        <authorList>
            <person name="Alioto T."/>
            <person name="Alioto T."/>
            <person name="Gomez Garrido J."/>
        </authorList>
    </citation>
    <scope>NUCLEOTIDE SEQUENCE</scope>
</reference>